<evidence type="ECO:0000256" key="4">
    <source>
        <dbReference type="ARBA" id="ARBA00012086"/>
    </source>
</evidence>
<evidence type="ECO:0000256" key="11">
    <source>
        <dbReference type="ARBA" id="ARBA00047836"/>
    </source>
</evidence>
<comment type="caution">
    <text evidence="12">Was originally thought to be a dihydrodipicolinate synthase (DHDPS), catalyzing the condensation of (S)-aspartate-beta-semialdehyde [(S)-ASA] and pyruvate to dihydrodipicolinate (DHDP). However, it was shown in E.coli that the product of the enzymatic reaction is not dihydrodipicolinate but in fact (4S)-4-hydroxy-2,3,4,5-tetrahydro-(2S)-dipicolinic acid (HTPA), and that the consecutive dehydration reaction leading to DHDP is not spontaneous but catalyzed by DapB.</text>
</comment>
<comment type="subcellular location">
    <subcellularLocation>
        <location evidence="12">Cytoplasm</location>
    </subcellularLocation>
</comment>
<dbReference type="GO" id="GO:0005737">
    <property type="term" value="C:cytoplasm"/>
    <property type="evidence" value="ECO:0007669"/>
    <property type="project" value="UniProtKB-SubCell"/>
</dbReference>
<evidence type="ECO:0000256" key="6">
    <source>
        <dbReference type="ARBA" id="ARBA00022605"/>
    </source>
</evidence>
<feature type="active site" description="Schiff-base intermediate with substrate" evidence="12 14">
    <location>
        <position position="168"/>
    </location>
</feature>
<dbReference type="HAMAP" id="MF_00418">
    <property type="entry name" value="DapA"/>
    <property type="match status" value="1"/>
</dbReference>
<dbReference type="AlphaFoldDB" id="A0A7H8N2U9"/>
<evidence type="ECO:0000256" key="16">
    <source>
        <dbReference type="SAM" id="MobiDB-lite"/>
    </source>
</evidence>
<comment type="catalytic activity">
    <reaction evidence="11 12">
        <text>L-aspartate 4-semialdehyde + pyruvate = (2S,4S)-4-hydroxy-2,3,4,5-tetrahydrodipicolinate + H2O + H(+)</text>
        <dbReference type="Rhea" id="RHEA:34171"/>
        <dbReference type="ChEBI" id="CHEBI:15361"/>
        <dbReference type="ChEBI" id="CHEBI:15377"/>
        <dbReference type="ChEBI" id="CHEBI:15378"/>
        <dbReference type="ChEBI" id="CHEBI:67139"/>
        <dbReference type="ChEBI" id="CHEBI:537519"/>
        <dbReference type="EC" id="4.3.3.7"/>
    </reaction>
</comment>
<dbReference type="PIRSF" id="PIRSF001365">
    <property type="entry name" value="DHDPS"/>
    <property type="match status" value="1"/>
</dbReference>
<evidence type="ECO:0000256" key="12">
    <source>
        <dbReference type="HAMAP-Rule" id="MF_00418"/>
    </source>
</evidence>
<evidence type="ECO:0000256" key="9">
    <source>
        <dbReference type="ARBA" id="ARBA00023239"/>
    </source>
</evidence>
<name>A0A7H8N2U9_9ACTN</name>
<sequence length="350" mass="35112">MTPHLPLHGLYTPLITPFDADGTIAVDALEGLAHAVLDGGATGIVALGTTGEPATLDAAERRTVIDVCARVCARRSAPLVVGAGSHDTRGSAAELAALAAWPEITAALVPVPYFSRPSDAGVLAHFTELAAGSPVPLVIYHIPYRTGQPLTAATLRALVRLPGVAGVKYATGGVDAEALALLEDLPEGRAVLAGDDLFVAPLMAVGATGGILATAQLAPERFTELVAAWRTGRVERARALGHALAGLAAAVFAEPNPTVVKGVLAAQGRIPTPDVRLPLLPAGPGAVRAAMRRLAEVAALDAPCPDAPADPTPTAPAAAPAPAPLAGTAAPDVAALRGAAGVAGKERVRA</sequence>
<dbReference type="GO" id="GO:0019877">
    <property type="term" value="P:diaminopimelate biosynthetic process"/>
    <property type="evidence" value="ECO:0007669"/>
    <property type="project" value="UniProtKB-UniRule"/>
</dbReference>
<dbReference type="PRINTS" id="PR00146">
    <property type="entry name" value="DHPICSNTHASE"/>
</dbReference>
<dbReference type="EMBL" id="CP054929">
    <property type="protein sequence ID" value="QKW48837.1"/>
    <property type="molecule type" value="Genomic_DNA"/>
</dbReference>
<feature type="compositionally biased region" description="Pro residues" evidence="16">
    <location>
        <begin position="305"/>
        <end position="323"/>
    </location>
</feature>
<evidence type="ECO:0000256" key="13">
    <source>
        <dbReference type="PIRNR" id="PIRNR001365"/>
    </source>
</evidence>
<feature type="site" description="Part of a proton relay during catalysis" evidence="12">
    <location>
        <position position="49"/>
    </location>
</feature>
<feature type="region of interest" description="Disordered" evidence="16">
    <location>
        <begin position="304"/>
        <end position="324"/>
    </location>
</feature>
<comment type="function">
    <text evidence="1 12">Catalyzes the condensation of (S)-aspartate-beta-semialdehyde [(S)-ASA] and pyruvate to 4-hydroxy-tetrahydrodipicolinate (HTPA).</text>
</comment>
<dbReference type="InterPro" id="IPR013785">
    <property type="entry name" value="Aldolase_TIM"/>
</dbReference>
<reference evidence="17 18" key="1">
    <citation type="submission" date="2020-06" db="EMBL/GenBank/DDBJ databases">
        <title>Genome mining for natural products.</title>
        <authorList>
            <person name="Zhang B."/>
            <person name="Shi J."/>
            <person name="Ge H."/>
        </authorList>
    </citation>
    <scope>NUCLEOTIDE SEQUENCE [LARGE SCALE GENOMIC DNA]</scope>
    <source>
        <strain evidence="17 18">NA00687</strain>
    </source>
</reference>
<keyword evidence="7 12" id="KW-0220">Diaminopimelate biosynthesis</keyword>
<dbReference type="PANTHER" id="PTHR12128">
    <property type="entry name" value="DIHYDRODIPICOLINATE SYNTHASE"/>
    <property type="match status" value="1"/>
</dbReference>
<keyword evidence="9 12" id="KW-0456">Lyase</keyword>
<accession>A0A7H8N2U9</accession>
<dbReference type="RefSeq" id="WP_176160569.1">
    <property type="nucleotide sequence ID" value="NZ_CP054929.1"/>
</dbReference>
<keyword evidence="10 12" id="KW-0704">Schiff base</keyword>
<dbReference type="GO" id="GO:0008840">
    <property type="term" value="F:4-hydroxy-tetrahydrodipicolinate synthase activity"/>
    <property type="evidence" value="ECO:0007669"/>
    <property type="project" value="UniProtKB-UniRule"/>
</dbReference>
<evidence type="ECO:0000256" key="14">
    <source>
        <dbReference type="PIRSR" id="PIRSR001365-1"/>
    </source>
</evidence>
<dbReference type="PANTHER" id="PTHR12128:SF66">
    <property type="entry name" value="4-HYDROXY-2-OXOGLUTARATE ALDOLASE, MITOCHONDRIAL"/>
    <property type="match status" value="1"/>
</dbReference>
<dbReference type="SUPFAM" id="SSF51569">
    <property type="entry name" value="Aldolase"/>
    <property type="match status" value="1"/>
</dbReference>
<comment type="caution">
    <text evidence="12">Lacks conserved residue(s) required for the propagation of feature annotation.</text>
</comment>
<dbReference type="GO" id="GO:0009089">
    <property type="term" value="P:lysine biosynthetic process via diaminopimelate"/>
    <property type="evidence" value="ECO:0007669"/>
    <property type="project" value="UniProtKB-UniRule"/>
</dbReference>
<comment type="similarity">
    <text evidence="3 12 13">Belongs to the DapA family.</text>
</comment>
<organism evidence="17 18">
    <name type="scientific">Streptomyces buecherae</name>
    <dbReference type="NCBI Taxonomy" id="2763006"/>
    <lineage>
        <taxon>Bacteria</taxon>
        <taxon>Bacillati</taxon>
        <taxon>Actinomycetota</taxon>
        <taxon>Actinomycetes</taxon>
        <taxon>Kitasatosporales</taxon>
        <taxon>Streptomycetaceae</taxon>
        <taxon>Streptomyces</taxon>
    </lineage>
</organism>
<protein>
    <recommendedName>
        <fullName evidence="4 12">4-hydroxy-tetrahydrodipicolinate synthase</fullName>
        <shortName evidence="12">HTPA synthase</shortName>
        <ecNumber evidence="4 12">4.3.3.7</ecNumber>
    </recommendedName>
</protein>
<comment type="pathway">
    <text evidence="2 12">Amino-acid biosynthesis; L-lysine biosynthesis via DAP pathway; (S)-tetrahydrodipicolinate from L-aspartate: step 3/4.</text>
</comment>
<keyword evidence="6 12" id="KW-0028">Amino-acid biosynthesis</keyword>
<evidence type="ECO:0000313" key="17">
    <source>
        <dbReference type="EMBL" id="QKW48837.1"/>
    </source>
</evidence>
<keyword evidence="18" id="KW-1185">Reference proteome</keyword>
<proteinExistence type="inferred from homology"/>
<dbReference type="UniPathway" id="UPA00034">
    <property type="reaction ID" value="UER00017"/>
</dbReference>
<evidence type="ECO:0000256" key="8">
    <source>
        <dbReference type="ARBA" id="ARBA00023154"/>
    </source>
</evidence>
<comment type="subunit">
    <text evidence="12">Homotetramer; dimer of dimers.</text>
</comment>
<dbReference type="Proteomes" id="UP000509303">
    <property type="component" value="Chromosome"/>
</dbReference>
<dbReference type="Pfam" id="PF00701">
    <property type="entry name" value="DHDPS"/>
    <property type="match status" value="1"/>
</dbReference>
<dbReference type="InterPro" id="IPR020625">
    <property type="entry name" value="Schiff_base-form_aldolases_AS"/>
</dbReference>
<dbReference type="Gene3D" id="3.20.20.70">
    <property type="entry name" value="Aldolase class I"/>
    <property type="match status" value="1"/>
</dbReference>
<evidence type="ECO:0000313" key="18">
    <source>
        <dbReference type="Proteomes" id="UP000509303"/>
    </source>
</evidence>
<dbReference type="InterPro" id="IPR005263">
    <property type="entry name" value="DapA"/>
</dbReference>
<evidence type="ECO:0000256" key="1">
    <source>
        <dbReference type="ARBA" id="ARBA00003294"/>
    </source>
</evidence>
<dbReference type="PROSITE" id="PS00666">
    <property type="entry name" value="DHDPS_2"/>
    <property type="match status" value="1"/>
</dbReference>
<dbReference type="SMART" id="SM01130">
    <property type="entry name" value="DHDPS"/>
    <property type="match status" value="1"/>
</dbReference>
<feature type="binding site" evidence="12 15">
    <location>
        <position position="50"/>
    </location>
    <ligand>
        <name>pyruvate</name>
        <dbReference type="ChEBI" id="CHEBI:15361"/>
    </ligand>
</feature>
<evidence type="ECO:0000256" key="2">
    <source>
        <dbReference type="ARBA" id="ARBA00005120"/>
    </source>
</evidence>
<evidence type="ECO:0000256" key="10">
    <source>
        <dbReference type="ARBA" id="ARBA00023270"/>
    </source>
</evidence>
<keyword evidence="8 12" id="KW-0457">Lysine biosynthesis</keyword>
<feature type="active site" description="Proton donor/acceptor" evidence="12 14">
    <location>
        <position position="140"/>
    </location>
</feature>
<gene>
    <name evidence="12" type="primary">dapA</name>
    <name evidence="17" type="ORF">HUT08_03970</name>
</gene>
<dbReference type="EC" id="4.3.3.7" evidence="4 12"/>
<evidence type="ECO:0000256" key="15">
    <source>
        <dbReference type="PIRSR" id="PIRSR001365-2"/>
    </source>
</evidence>
<dbReference type="InterPro" id="IPR002220">
    <property type="entry name" value="DapA-like"/>
</dbReference>
<evidence type="ECO:0000256" key="5">
    <source>
        <dbReference type="ARBA" id="ARBA00022490"/>
    </source>
</evidence>
<evidence type="ECO:0000256" key="3">
    <source>
        <dbReference type="ARBA" id="ARBA00007592"/>
    </source>
</evidence>
<evidence type="ECO:0000256" key="7">
    <source>
        <dbReference type="ARBA" id="ARBA00022915"/>
    </source>
</evidence>
<feature type="binding site" evidence="12 15">
    <location>
        <position position="211"/>
    </location>
    <ligand>
        <name>pyruvate</name>
        <dbReference type="ChEBI" id="CHEBI:15361"/>
    </ligand>
</feature>
<keyword evidence="5 12" id="KW-0963">Cytoplasm</keyword>